<evidence type="ECO:0000256" key="1">
    <source>
        <dbReference type="ARBA" id="ARBA00006846"/>
    </source>
</evidence>
<dbReference type="GO" id="GO:0030527">
    <property type="term" value="F:structural constituent of chromatin"/>
    <property type="evidence" value="ECO:0007669"/>
    <property type="project" value="InterPro"/>
</dbReference>
<dbReference type="PRINTS" id="PR00621">
    <property type="entry name" value="HISTONEH2B"/>
</dbReference>
<dbReference type="RefSeq" id="XP_005786557.1">
    <property type="nucleotide sequence ID" value="XM_005786500.1"/>
</dbReference>
<proteinExistence type="inferred from homology"/>
<reference evidence="3" key="2">
    <citation type="submission" date="2024-10" db="UniProtKB">
        <authorList>
            <consortium name="EnsemblProtists"/>
        </authorList>
    </citation>
    <scope>IDENTIFICATION</scope>
</reference>
<dbReference type="SUPFAM" id="SSF47113">
    <property type="entry name" value="Histone-fold"/>
    <property type="match status" value="1"/>
</dbReference>
<dbReference type="GO" id="GO:0000786">
    <property type="term" value="C:nucleosome"/>
    <property type="evidence" value="ECO:0007669"/>
    <property type="project" value="InterPro"/>
</dbReference>
<dbReference type="AlphaFoldDB" id="A0A0D3KEE3"/>
<sequence>MVTAPPSPDVDPSPGQQASAAQRDYSEECDSTWADTVTTSTQKMLFAPYAHRVLKQVHPDKGITDEALQVVEDFTLDTLAKVGASASALREGGRQRCECPGGLSPRDVQTAVRLVFPGELAKHAVSEGTKAVRR</sequence>
<keyword evidence="4" id="KW-1185">Reference proteome</keyword>
<dbReference type="InterPro" id="IPR009072">
    <property type="entry name" value="Histone-fold"/>
</dbReference>
<dbReference type="STRING" id="2903.R1DF64"/>
<dbReference type="Proteomes" id="UP000013827">
    <property type="component" value="Unassembled WGS sequence"/>
</dbReference>
<dbReference type="EnsemblProtists" id="EOD34128">
    <property type="protein sequence ID" value="EOD34128"/>
    <property type="gene ID" value="EMIHUDRAFT_71444"/>
</dbReference>
<dbReference type="PaxDb" id="2903-EOD34128"/>
<feature type="region of interest" description="Disordered" evidence="2">
    <location>
        <begin position="1"/>
        <end position="27"/>
    </location>
</feature>
<dbReference type="eggNOG" id="KOG1744">
    <property type="taxonomic scope" value="Eukaryota"/>
</dbReference>
<dbReference type="GeneID" id="17279398"/>
<dbReference type="Gene3D" id="1.10.20.10">
    <property type="entry name" value="Histone, subunit A"/>
    <property type="match status" value="1"/>
</dbReference>
<feature type="compositionally biased region" description="Pro residues" evidence="2">
    <location>
        <begin position="1"/>
        <end position="11"/>
    </location>
</feature>
<dbReference type="KEGG" id="ehx:EMIHUDRAFT_71444"/>
<accession>A0A0D3KEE3</accession>
<dbReference type="CDD" id="cd22910">
    <property type="entry name" value="HFD_H2B"/>
    <property type="match status" value="1"/>
</dbReference>
<protein>
    <recommendedName>
        <fullName evidence="5">Histone H2A/H2B/H3 domain-containing protein</fullName>
    </recommendedName>
</protein>
<evidence type="ECO:0000313" key="4">
    <source>
        <dbReference type="Proteomes" id="UP000013827"/>
    </source>
</evidence>
<evidence type="ECO:0000313" key="3">
    <source>
        <dbReference type="EnsemblProtists" id="EOD34128"/>
    </source>
</evidence>
<dbReference type="SMART" id="SM00427">
    <property type="entry name" value="H2B"/>
    <property type="match status" value="1"/>
</dbReference>
<name>A0A0D3KEE3_EMIH1</name>
<reference evidence="4" key="1">
    <citation type="journal article" date="2013" name="Nature">
        <title>Pan genome of the phytoplankton Emiliania underpins its global distribution.</title>
        <authorList>
            <person name="Read B.A."/>
            <person name="Kegel J."/>
            <person name="Klute M.J."/>
            <person name="Kuo A."/>
            <person name="Lefebvre S.C."/>
            <person name="Maumus F."/>
            <person name="Mayer C."/>
            <person name="Miller J."/>
            <person name="Monier A."/>
            <person name="Salamov A."/>
            <person name="Young J."/>
            <person name="Aguilar M."/>
            <person name="Claverie J.M."/>
            <person name="Frickenhaus S."/>
            <person name="Gonzalez K."/>
            <person name="Herman E.K."/>
            <person name="Lin Y.C."/>
            <person name="Napier J."/>
            <person name="Ogata H."/>
            <person name="Sarno A.F."/>
            <person name="Shmutz J."/>
            <person name="Schroeder D."/>
            <person name="de Vargas C."/>
            <person name="Verret F."/>
            <person name="von Dassow P."/>
            <person name="Valentin K."/>
            <person name="Van de Peer Y."/>
            <person name="Wheeler G."/>
            <person name="Dacks J.B."/>
            <person name="Delwiche C.F."/>
            <person name="Dyhrman S.T."/>
            <person name="Glockner G."/>
            <person name="John U."/>
            <person name="Richards T."/>
            <person name="Worden A.Z."/>
            <person name="Zhang X."/>
            <person name="Grigoriev I.V."/>
            <person name="Allen A.E."/>
            <person name="Bidle K."/>
            <person name="Borodovsky M."/>
            <person name="Bowler C."/>
            <person name="Brownlee C."/>
            <person name="Cock J.M."/>
            <person name="Elias M."/>
            <person name="Gladyshev V.N."/>
            <person name="Groth M."/>
            <person name="Guda C."/>
            <person name="Hadaegh A."/>
            <person name="Iglesias-Rodriguez M.D."/>
            <person name="Jenkins J."/>
            <person name="Jones B.M."/>
            <person name="Lawson T."/>
            <person name="Leese F."/>
            <person name="Lindquist E."/>
            <person name="Lobanov A."/>
            <person name="Lomsadze A."/>
            <person name="Malik S.B."/>
            <person name="Marsh M.E."/>
            <person name="Mackinder L."/>
            <person name="Mock T."/>
            <person name="Mueller-Roeber B."/>
            <person name="Pagarete A."/>
            <person name="Parker M."/>
            <person name="Probert I."/>
            <person name="Quesneville H."/>
            <person name="Raines C."/>
            <person name="Rensing S.A."/>
            <person name="Riano-Pachon D.M."/>
            <person name="Richier S."/>
            <person name="Rokitta S."/>
            <person name="Shiraiwa Y."/>
            <person name="Soanes D.M."/>
            <person name="van der Giezen M."/>
            <person name="Wahlund T.M."/>
            <person name="Williams B."/>
            <person name="Wilson W."/>
            <person name="Wolfe G."/>
            <person name="Wurch L.L."/>
        </authorList>
    </citation>
    <scope>NUCLEOTIDE SEQUENCE</scope>
</reference>
<comment type="similarity">
    <text evidence="1">Belongs to the histone H2B family.</text>
</comment>
<dbReference type="PANTHER" id="PTHR23428">
    <property type="entry name" value="HISTONE H2B"/>
    <property type="match status" value="1"/>
</dbReference>
<organism evidence="3 4">
    <name type="scientific">Emiliania huxleyi (strain CCMP1516)</name>
    <dbReference type="NCBI Taxonomy" id="280463"/>
    <lineage>
        <taxon>Eukaryota</taxon>
        <taxon>Haptista</taxon>
        <taxon>Haptophyta</taxon>
        <taxon>Prymnesiophyceae</taxon>
        <taxon>Isochrysidales</taxon>
        <taxon>Noelaerhabdaceae</taxon>
        <taxon>Emiliania</taxon>
    </lineage>
</organism>
<evidence type="ECO:0008006" key="5">
    <source>
        <dbReference type="Google" id="ProtNLM"/>
    </source>
</evidence>
<dbReference type="HOGENOM" id="CLU_075666_1_3_1"/>
<dbReference type="GO" id="GO:0046982">
    <property type="term" value="F:protein heterodimerization activity"/>
    <property type="evidence" value="ECO:0007669"/>
    <property type="project" value="InterPro"/>
</dbReference>
<evidence type="ECO:0000256" key="2">
    <source>
        <dbReference type="SAM" id="MobiDB-lite"/>
    </source>
</evidence>
<dbReference type="InterPro" id="IPR000558">
    <property type="entry name" value="Histone_H2B"/>
</dbReference>
<dbReference type="GO" id="GO:0003677">
    <property type="term" value="F:DNA binding"/>
    <property type="evidence" value="ECO:0007669"/>
    <property type="project" value="InterPro"/>
</dbReference>